<evidence type="ECO:0000313" key="2">
    <source>
        <dbReference type="Proteomes" id="UP000439903"/>
    </source>
</evidence>
<evidence type="ECO:0000313" key="1">
    <source>
        <dbReference type="EMBL" id="KAF0377392.1"/>
    </source>
</evidence>
<keyword evidence="2" id="KW-1185">Reference proteome</keyword>
<sequence length="121" mass="14445">MFKQDIKTITQDNVNKEVKSFVREFEVCSRSSFYDYCVFILPNHLEYFSQIEITENMQDRKQFMDNQNQANQEFDNEFKEREQKLIKEYRTMIEEALRGVYDPSASVTSNITSESSSKHND</sequence>
<dbReference type="Proteomes" id="UP000439903">
    <property type="component" value="Unassembled WGS sequence"/>
</dbReference>
<reference evidence="1 2" key="1">
    <citation type="journal article" date="2019" name="Environ. Microbiol.">
        <title>At the nexus of three kingdoms: the genome of the mycorrhizal fungus Gigaspora margarita provides insights into plant, endobacterial and fungal interactions.</title>
        <authorList>
            <person name="Venice F."/>
            <person name="Ghignone S."/>
            <person name="Salvioli di Fossalunga A."/>
            <person name="Amselem J."/>
            <person name="Novero M."/>
            <person name="Xianan X."/>
            <person name="Sedzielewska Toro K."/>
            <person name="Morin E."/>
            <person name="Lipzen A."/>
            <person name="Grigoriev I.V."/>
            <person name="Henrissat B."/>
            <person name="Martin F.M."/>
            <person name="Bonfante P."/>
        </authorList>
    </citation>
    <scope>NUCLEOTIDE SEQUENCE [LARGE SCALE GENOMIC DNA]</scope>
    <source>
        <strain evidence="1 2">BEG34</strain>
    </source>
</reference>
<dbReference type="OrthoDB" id="2378357at2759"/>
<comment type="caution">
    <text evidence="1">The sequence shown here is derived from an EMBL/GenBank/DDBJ whole genome shotgun (WGS) entry which is preliminary data.</text>
</comment>
<gene>
    <name evidence="1" type="ORF">F8M41_012591</name>
</gene>
<protein>
    <submittedName>
        <fullName evidence="1">Uncharacterized protein</fullName>
    </submittedName>
</protein>
<name>A0A8H3WZQ0_GIGMA</name>
<accession>A0A8H3WZQ0</accession>
<proteinExistence type="predicted"/>
<organism evidence="1 2">
    <name type="scientific">Gigaspora margarita</name>
    <dbReference type="NCBI Taxonomy" id="4874"/>
    <lineage>
        <taxon>Eukaryota</taxon>
        <taxon>Fungi</taxon>
        <taxon>Fungi incertae sedis</taxon>
        <taxon>Mucoromycota</taxon>
        <taxon>Glomeromycotina</taxon>
        <taxon>Glomeromycetes</taxon>
        <taxon>Diversisporales</taxon>
        <taxon>Gigasporaceae</taxon>
        <taxon>Gigaspora</taxon>
    </lineage>
</organism>
<dbReference type="EMBL" id="WTPW01002552">
    <property type="protein sequence ID" value="KAF0377392.1"/>
    <property type="molecule type" value="Genomic_DNA"/>
</dbReference>
<dbReference type="AlphaFoldDB" id="A0A8H3WZQ0"/>